<feature type="transmembrane region" description="Helical" evidence="1">
    <location>
        <begin position="65"/>
        <end position="88"/>
    </location>
</feature>
<dbReference type="RefSeq" id="WP_146790677.1">
    <property type="nucleotide sequence ID" value="NZ_BAABIO010000003.1"/>
</dbReference>
<accession>A0A5B8UMT1</accession>
<evidence type="ECO:0000313" key="3">
    <source>
        <dbReference type="Proteomes" id="UP000321204"/>
    </source>
</evidence>
<keyword evidence="1" id="KW-0472">Membrane</keyword>
<dbReference type="Pfam" id="PF06170">
    <property type="entry name" value="DUF983"/>
    <property type="match status" value="1"/>
</dbReference>
<organism evidence="2 3">
    <name type="scientific">Flavisolibacter ginsenosidimutans</name>
    <dbReference type="NCBI Taxonomy" id="661481"/>
    <lineage>
        <taxon>Bacteria</taxon>
        <taxon>Pseudomonadati</taxon>
        <taxon>Bacteroidota</taxon>
        <taxon>Chitinophagia</taxon>
        <taxon>Chitinophagales</taxon>
        <taxon>Chitinophagaceae</taxon>
        <taxon>Flavisolibacter</taxon>
    </lineage>
</organism>
<proteinExistence type="predicted"/>
<reference evidence="2 3" key="1">
    <citation type="journal article" date="2015" name="Int. J. Syst. Evol. Microbiol.">
        <title>Flavisolibacter ginsenosidimutans sp. nov., with ginsenoside-converting activity isolated from soil used for cultivating ginseng.</title>
        <authorList>
            <person name="Zhao Y."/>
            <person name="Liu Q."/>
            <person name="Kang M.S."/>
            <person name="Jin F."/>
            <person name="Yu H."/>
            <person name="Im W.T."/>
        </authorList>
    </citation>
    <scope>NUCLEOTIDE SEQUENCE [LARGE SCALE GENOMIC DNA]</scope>
    <source>
        <strain evidence="2 3">Gsoil 636</strain>
    </source>
</reference>
<dbReference type="InterPro" id="IPR009325">
    <property type="entry name" value="DUF983"/>
</dbReference>
<evidence type="ECO:0000256" key="1">
    <source>
        <dbReference type="SAM" id="Phobius"/>
    </source>
</evidence>
<gene>
    <name evidence="2" type="ORF">FSB75_18920</name>
</gene>
<protein>
    <submittedName>
        <fullName evidence="2">DUF983 domain-containing protein</fullName>
    </submittedName>
</protein>
<dbReference type="Proteomes" id="UP000321204">
    <property type="component" value="Chromosome"/>
</dbReference>
<sequence>MKTERPNRGYLETVFTCRCPRCREGKLFKYPLTFRFKRNMEMFEACPVCGQPTDIEVGFYYGTGYISYLVALFISAVSCLLWFLFIGFSFQDNRFAVWIIVNSVGLLLLQPWLMRFSRALWLSFFVHYDEDWEHTEPIAPERVNEEQKNNW</sequence>
<keyword evidence="3" id="KW-1185">Reference proteome</keyword>
<dbReference type="KEGG" id="fgg:FSB75_18920"/>
<dbReference type="OrthoDB" id="9790326at2"/>
<evidence type="ECO:0000313" key="2">
    <source>
        <dbReference type="EMBL" id="QEC57888.1"/>
    </source>
</evidence>
<name>A0A5B8UMT1_9BACT</name>
<dbReference type="AlphaFoldDB" id="A0A5B8UMT1"/>
<dbReference type="EMBL" id="CP042433">
    <property type="protein sequence ID" value="QEC57888.1"/>
    <property type="molecule type" value="Genomic_DNA"/>
</dbReference>
<feature type="transmembrane region" description="Helical" evidence="1">
    <location>
        <begin position="95"/>
        <end position="113"/>
    </location>
</feature>
<keyword evidence="1" id="KW-1133">Transmembrane helix</keyword>
<keyword evidence="1" id="KW-0812">Transmembrane</keyword>